<protein>
    <recommendedName>
        <fullName evidence="5">HTH hxlR-type domain-containing protein</fullName>
    </recommendedName>
</protein>
<evidence type="ECO:0000259" key="5">
    <source>
        <dbReference type="PROSITE" id="PS51118"/>
    </source>
</evidence>
<dbReference type="PANTHER" id="PTHR33204">
    <property type="entry name" value="TRANSCRIPTIONAL REGULATOR, MARR FAMILY"/>
    <property type="match status" value="1"/>
</dbReference>
<name>A0A0R3M3C7_9BRAD</name>
<dbReference type="Gene3D" id="1.10.10.10">
    <property type="entry name" value="Winged helix-like DNA-binding domain superfamily/Winged helix DNA-binding domain"/>
    <property type="match status" value="1"/>
</dbReference>
<evidence type="ECO:0000256" key="4">
    <source>
        <dbReference type="SAM" id="MobiDB-lite"/>
    </source>
</evidence>
<dbReference type="OrthoDB" id="9800350at2"/>
<gene>
    <name evidence="6" type="ORF">CP49_35895</name>
</gene>
<dbReference type="Pfam" id="PF01638">
    <property type="entry name" value="HxlR"/>
    <property type="match status" value="1"/>
</dbReference>
<feature type="region of interest" description="Disordered" evidence="4">
    <location>
        <begin position="112"/>
        <end position="142"/>
    </location>
</feature>
<evidence type="ECO:0000256" key="1">
    <source>
        <dbReference type="ARBA" id="ARBA00023015"/>
    </source>
</evidence>
<proteinExistence type="predicted"/>
<comment type="caution">
    <text evidence="6">The sequence shown here is derived from an EMBL/GenBank/DDBJ whole genome shotgun (WGS) entry which is preliminary data.</text>
</comment>
<dbReference type="EMBL" id="LLXX01000032">
    <property type="protein sequence ID" value="KRR12077.1"/>
    <property type="molecule type" value="Genomic_DNA"/>
</dbReference>
<dbReference type="PROSITE" id="PS51118">
    <property type="entry name" value="HTH_HXLR"/>
    <property type="match status" value="1"/>
</dbReference>
<feature type="domain" description="HTH hxlR-type" evidence="5">
    <location>
        <begin position="13"/>
        <end position="118"/>
    </location>
</feature>
<dbReference type="SUPFAM" id="SSF46785">
    <property type="entry name" value="Winged helix' DNA-binding domain"/>
    <property type="match status" value="1"/>
</dbReference>
<sequence>MKKQTNANEAQECPSERVRQQLHRALRLLSGKWKGEILWQLVDGKQRFGQLRRAIPDVTQHMLTTQLRDLENEGLVKRTVFAEVPPRVEYEMTPAAKALRPVFEELSRWADAHGRLDPDPPAVDDDAKGRISPPDRPSRSAP</sequence>
<dbReference type="STRING" id="1518501.CQ10_24405"/>
<keyword evidence="7" id="KW-1185">Reference proteome</keyword>
<accession>A0A0R3M3C7</accession>
<dbReference type="PANTHER" id="PTHR33204:SF29">
    <property type="entry name" value="TRANSCRIPTIONAL REGULATOR"/>
    <property type="match status" value="1"/>
</dbReference>
<evidence type="ECO:0000313" key="7">
    <source>
        <dbReference type="Proteomes" id="UP000051913"/>
    </source>
</evidence>
<dbReference type="InterPro" id="IPR036388">
    <property type="entry name" value="WH-like_DNA-bd_sf"/>
</dbReference>
<evidence type="ECO:0000313" key="6">
    <source>
        <dbReference type="EMBL" id="KRR12077.1"/>
    </source>
</evidence>
<evidence type="ECO:0000256" key="3">
    <source>
        <dbReference type="ARBA" id="ARBA00023163"/>
    </source>
</evidence>
<dbReference type="InterPro" id="IPR002577">
    <property type="entry name" value="HTH_HxlR"/>
</dbReference>
<organism evidence="6 7">
    <name type="scientific">Bradyrhizobium valentinum</name>
    <dbReference type="NCBI Taxonomy" id="1518501"/>
    <lineage>
        <taxon>Bacteria</taxon>
        <taxon>Pseudomonadati</taxon>
        <taxon>Pseudomonadota</taxon>
        <taxon>Alphaproteobacteria</taxon>
        <taxon>Hyphomicrobiales</taxon>
        <taxon>Nitrobacteraceae</taxon>
        <taxon>Bradyrhizobium</taxon>
    </lineage>
</organism>
<dbReference type="GO" id="GO:0003677">
    <property type="term" value="F:DNA binding"/>
    <property type="evidence" value="ECO:0007669"/>
    <property type="project" value="UniProtKB-KW"/>
</dbReference>
<dbReference type="InterPro" id="IPR036390">
    <property type="entry name" value="WH_DNA-bd_sf"/>
</dbReference>
<keyword evidence="1" id="KW-0805">Transcription regulation</keyword>
<keyword evidence="2" id="KW-0238">DNA-binding</keyword>
<dbReference type="AlphaFoldDB" id="A0A0R3M3C7"/>
<dbReference type="RefSeq" id="WP_057849335.1">
    <property type="nucleotide sequence ID" value="NZ_LLXX01000032.1"/>
</dbReference>
<dbReference type="Proteomes" id="UP000051913">
    <property type="component" value="Unassembled WGS sequence"/>
</dbReference>
<evidence type="ECO:0000256" key="2">
    <source>
        <dbReference type="ARBA" id="ARBA00023125"/>
    </source>
</evidence>
<keyword evidence="3" id="KW-0804">Transcription</keyword>
<reference evidence="6 7" key="1">
    <citation type="submission" date="2014-03" db="EMBL/GenBank/DDBJ databases">
        <title>Bradyrhizobium valentinum sp. nov., isolated from effective nodules of Lupinus mariae-josephae, a lupine endemic of basic-lime soils in Eastern Spain.</title>
        <authorList>
            <person name="Duran D."/>
            <person name="Rey L."/>
            <person name="Navarro A."/>
            <person name="Busquets A."/>
            <person name="Imperial J."/>
            <person name="Ruiz-Argueso T."/>
        </authorList>
    </citation>
    <scope>NUCLEOTIDE SEQUENCE [LARGE SCALE GENOMIC DNA]</scope>
    <source>
        <strain evidence="6 7">LmjM3</strain>
    </source>
</reference>